<comment type="caution">
    <text evidence="3">The sequence shown here is derived from an EMBL/GenBank/DDBJ whole genome shotgun (WGS) entry which is preliminary data.</text>
</comment>
<accession>A0A8S2I9W8</accession>
<reference evidence="3" key="1">
    <citation type="submission" date="2021-02" db="EMBL/GenBank/DDBJ databases">
        <authorList>
            <person name="Nowell W R."/>
        </authorList>
    </citation>
    <scope>NUCLEOTIDE SEQUENCE</scope>
</reference>
<feature type="compositionally biased region" description="Polar residues" evidence="1">
    <location>
        <begin position="110"/>
        <end position="129"/>
    </location>
</feature>
<dbReference type="AlphaFoldDB" id="A0A8S2I9W8"/>
<dbReference type="EMBL" id="CAJNOK010004194">
    <property type="protein sequence ID" value="CAF0929070.1"/>
    <property type="molecule type" value="Genomic_DNA"/>
</dbReference>
<feature type="compositionally biased region" description="Low complexity" evidence="1">
    <location>
        <begin position="77"/>
        <end position="101"/>
    </location>
</feature>
<dbReference type="EMBL" id="CAJOBA010004198">
    <property type="protein sequence ID" value="CAF3706007.1"/>
    <property type="molecule type" value="Genomic_DNA"/>
</dbReference>
<gene>
    <name evidence="2" type="ORF">OVA965_LOCUS11048</name>
    <name evidence="3" type="ORF">TMI583_LOCUS11048</name>
</gene>
<organism evidence="3 4">
    <name type="scientific">Didymodactylos carnosus</name>
    <dbReference type="NCBI Taxonomy" id="1234261"/>
    <lineage>
        <taxon>Eukaryota</taxon>
        <taxon>Metazoa</taxon>
        <taxon>Spiralia</taxon>
        <taxon>Gnathifera</taxon>
        <taxon>Rotifera</taxon>
        <taxon>Eurotatoria</taxon>
        <taxon>Bdelloidea</taxon>
        <taxon>Philodinida</taxon>
        <taxon>Philodinidae</taxon>
        <taxon>Didymodactylos</taxon>
    </lineage>
</organism>
<feature type="region of interest" description="Disordered" evidence="1">
    <location>
        <begin position="77"/>
        <end position="132"/>
    </location>
</feature>
<dbReference type="Proteomes" id="UP000682733">
    <property type="component" value="Unassembled WGS sequence"/>
</dbReference>
<dbReference type="Proteomes" id="UP000677228">
    <property type="component" value="Unassembled WGS sequence"/>
</dbReference>
<protein>
    <submittedName>
        <fullName evidence="3">Uncharacterized protein</fullName>
    </submittedName>
</protein>
<evidence type="ECO:0000256" key="1">
    <source>
        <dbReference type="SAM" id="MobiDB-lite"/>
    </source>
</evidence>
<sequence>MIPNANLLMVMMKFDHYIVIQNTKQCYAVPITVLVIVHGPRCHFVHNEMDSVILQDSASTKSAMSSNDGVNYGVFSSSMSSHSISPRSISPSNSPTTSASSECGSDDDSSITGYRQHSHQLQQPSQYTRIHSDSSSIDDYTYYHVSLN</sequence>
<evidence type="ECO:0000313" key="4">
    <source>
        <dbReference type="Proteomes" id="UP000682733"/>
    </source>
</evidence>
<name>A0A8S2I9W8_9BILA</name>
<evidence type="ECO:0000313" key="2">
    <source>
        <dbReference type="EMBL" id="CAF0929070.1"/>
    </source>
</evidence>
<proteinExistence type="predicted"/>
<evidence type="ECO:0000313" key="3">
    <source>
        <dbReference type="EMBL" id="CAF3706007.1"/>
    </source>
</evidence>